<proteinExistence type="predicted"/>
<dbReference type="Proteomes" id="UP000237686">
    <property type="component" value="Unassembled WGS sequence"/>
</dbReference>
<evidence type="ECO:0000313" key="2">
    <source>
        <dbReference type="EMBL" id="PRF27478.1"/>
    </source>
</evidence>
<comment type="caution">
    <text evidence="2">The sequence shown here is derived from an EMBL/GenBank/DDBJ whole genome shotgun (WGS) entry which is preliminary data.</text>
</comment>
<organism evidence="2 3">
    <name type="scientific">Burkholderia multivorans</name>
    <dbReference type="NCBI Taxonomy" id="87883"/>
    <lineage>
        <taxon>Bacteria</taxon>
        <taxon>Pseudomonadati</taxon>
        <taxon>Pseudomonadota</taxon>
        <taxon>Betaproteobacteria</taxon>
        <taxon>Burkholderiales</taxon>
        <taxon>Burkholderiaceae</taxon>
        <taxon>Burkholderia</taxon>
        <taxon>Burkholderia cepacia complex</taxon>
    </lineage>
</organism>
<feature type="region of interest" description="Disordered" evidence="1">
    <location>
        <begin position="20"/>
        <end position="68"/>
    </location>
</feature>
<evidence type="ECO:0000313" key="3">
    <source>
        <dbReference type="Proteomes" id="UP000237686"/>
    </source>
</evidence>
<accession>A0A8E2S1H0</accession>
<evidence type="ECO:0000256" key="1">
    <source>
        <dbReference type="SAM" id="MobiDB-lite"/>
    </source>
</evidence>
<dbReference type="AlphaFoldDB" id="A0A8E2S1H0"/>
<reference evidence="2 3" key="1">
    <citation type="submission" date="2018-03" db="EMBL/GenBank/DDBJ databases">
        <authorList>
            <person name="Nguyen K."/>
            <person name="Fouts D."/>
            <person name="Sutton G."/>
        </authorList>
    </citation>
    <scope>NUCLEOTIDE SEQUENCE [LARGE SCALE GENOMIC DNA]</scope>
    <source>
        <strain evidence="2 3">AU17135</strain>
    </source>
</reference>
<protein>
    <submittedName>
        <fullName evidence="2">Uncharacterized protein</fullName>
    </submittedName>
</protein>
<gene>
    <name evidence="2" type="ORF">C6P98_03910</name>
</gene>
<dbReference type="EMBL" id="PVFZ01000009">
    <property type="protein sequence ID" value="PRF27478.1"/>
    <property type="molecule type" value="Genomic_DNA"/>
</dbReference>
<sequence length="68" mass="7402">MTARPIREFARVSPVPVDAAIRRSTKSSRRPIARPPKNKTRRERSTLATGSECRTGAAGSRGPAVMLL</sequence>
<name>A0A8E2S1H0_9BURK</name>
<feature type="compositionally biased region" description="Basic residues" evidence="1">
    <location>
        <begin position="23"/>
        <end position="42"/>
    </location>
</feature>